<keyword evidence="8" id="KW-0967">Endosome</keyword>
<keyword evidence="10 18" id="KW-0649">Protein kinase inhibitor</keyword>
<keyword evidence="9" id="KW-0832">Ubl conjugation</keyword>
<evidence type="ECO:0000256" key="7">
    <source>
        <dbReference type="ARBA" id="ARBA00022553"/>
    </source>
</evidence>
<sequence length="185" mass="21005">MCNKMSDVRLSNASPTLERVDARPPDNVRPPVRRNLFGSPDREELRRYMTATMQDDVEAFTELYNFDPVNNRPLSPGNFVWQEDRNPPEFYLRPPHGNERPQREDDLPGDDRQDAPEGNERQLVRPQRRDGSRKRPAGDSGPCSSDCQSKKSHTDDDDDDDPAEGAGSQAVKAEEIRPDNSSEVQ</sequence>
<evidence type="ECO:0000256" key="15">
    <source>
        <dbReference type="ARBA" id="ARBA00045727"/>
    </source>
</evidence>
<evidence type="ECO:0000313" key="18">
    <source>
        <dbReference type="EMBL" id="CAK6949835.1"/>
    </source>
</evidence>
<dbReference type="GO" id="GO:0051087">
    <property type="term" value="F:protein-folding chaperone binding"/>
    <property type="evidence" value="ECO:0007669"/>
    <property type="project" value="TreeGrafter"/>
</dbReference>
<dbReference type="InterPro" id="IPR003175">
    <property type="entry name" value="CDI_dom"/>
</dbReference>
<evidence type="ECO:0000256" key="10">
    <source>
        <dbReference type="ARBA" id="ARBA00023013"/>
    </source>
</evidence>
<dbReference type="Pfam" id="PF02234">
    <property type="entry name" value="CDI"/>
    <property type="match status" value="1"/>
</dbReference>
<evidence type="ECO:0000256" key="3">
    <source>
        <dbReference type="ARBA" id="ARBA00004496"/>
    </source>
</evidence>
<dbReference type="GO" id="GO:0005768">
    <property type="term" value="C:endosome"/>
    <property type="evidence" value="ECO:0007669"/>
    <property type="project" value="UniProtKB-SubCell"/>
</dbReference>
<name>A0AAV1MSP9_SCOSC</name>
<dbReference type="PANTHER" id="PTHR10265">
    <property type="entry name" value="CYCLIN-DEPENDENT KINASE INHIBITOR 1"/>
    <property type="match status" value="1"/>
</dbReference>
<evidence type="ECO:0000256" key="6">
    <source>
        <dbReference type="ARBA" id="ARBA00022490"/>
    </source>
</evidence>
<dbReference type="EMBL" id="CAWUFR010000002">
    <property type="protein sequence ID" value="CAK6949835.1"/>
    <property type="molecule type" value="Genomic_DNA"/>
</dbReference>
<feature type="compositionally biased region" description="Basic and acidic residues" evidence="16">
    <location>
        <begin position="96"/>
        <end position="130"/>
    </location>
</feature>
<evidence type="ECO:0000256" key="1">
    <source>
        <dbReference type="ARBA" id="ARBA00004123"/>
    </source>
</evidence>
<dbReference type="Proteomes" id="UP001314229">
    <property type="component" value="Unassembled WGS sequence"/>
</dbReference>
<evidence type="ECO:0000256" key="12">
    <source>
        <dbReference type="ARBA" id="ARBA00023306"/>
    </source>
</evidence>
<gene>
    <name evidence="18" type="ORF">FSCOSCO3_A002029</name>
</gene>
<feature type="domain" description="Cyclin-dependent kinase inhibitor" evidence="17">
    <location>
        <begin position="35"/>
        <end position="82"/>
    </location>
</feature>
<comment type="caution">
    <text evidence="18">The sequence shown here is derived from an EMBL/GenBank/DDBJ whole genome shotgun (WGS) entry which is preliminary data.</text>
</comment>
<evidence type="ECO:0000256" key="8">
    <source>
        <dbReference type="ARBA" id="ARBA00022753"/>
    </source>
</evidence>
<evidence type="ECO:0000256" key="5">
    <source>
        <dbReference type="ARBA" id="ARBA00014547"/>
    </source>
</evidence>
<evidence type="ECO:0000256" key="9">
    <source>
        <dbReference type="ARBA" id="ARBA00022843"/>
    </source>
</evidence>
<comment type="similarity">
    <text evidence="4">Belongs to the CDI family.</text>
</comment>
<dbReference type="GO" id="GO:0004861">
    <property type="term" value="F:cyclin-dependent protein serine/threonine kinase inhibitor activity"/>
    <property type="evidence" value="ECO:0007669"/>
    <property type="project" value="InterPro"/>
</dbReference>
<organism evidence="18 19">
    <name type="scientific">Scomber scombrus</name>
    <name type="common">Atlantic mackerel</name>
    <name type="synonym">Scomber vernalis</name>
    <dbReference type="NCBI Taxonomy" id="13677"/>
    <lineage>
        <taxon>Eukaryota</taxon>
        <taxon>Metazoa</taxon>
        <taxon>Chordata</taxon>
        <taxon>Craniata</taxon>
        <taxon>Vertebrata</taxon>
        <taxon>Euteleostomi</taxon>
        <taxon>Actinopterygii</taxon>
        <taxon>Neopterygii</taxon>
        <taxon>Teleostei</taxon>
        <taxon>Neoteleostei</taxon>
        <taxon>Acanthomorphata</taxon>
        <taxon>Pelagiaria</taxon>
        <taxon>Scombriformes</taxon>
        <taxon>Scombridae</taxon>
        <taxon>Scomber</taxon>
    </lineage>
</organism>
<keyword evidence="12" id="KW-0131">Cell cycle</keyword>
<evidence type="ECO:0000259" key="17">
    <source>
        <dbReference type="Pfam" id="PF02234"/>
    </source>
</evidence>
<evidence type="ECO:0000256" key="11">
    <source>
        <dbReference type="ARBA" id="ARBA00023242"/>
    </source>
</evidence>
<evidence type="ECO:0000256" key="16">
    <source>
        <dbReference type="SAM" id="MobiDB-lite"/>
    </source>
</evidence>
<evidence type="ECO:0000256" key="4">
    <source>
        <dbReference type="ARBA" id="ARBA00006726"/>
    </source>
</evidence>
<dbReference type="GO" id="GO:0008285">
    <property type="term" value="P:negative regulation of cell population proliferation"/>
    <property type="evidence" value="ECO:0007669"/>
    <property type="project" value="TreeGrafter"/>
</dbReference>
<comment type="function">
    <text evidence="15">Important regulator of cell cycle progression. Inhibits the kinase activity of CDK2 bound to cyclin A, but has little inhibitory activity on CDK2 bound to SPDYA. Involved in G1 arrest. Potent inhibitor of cyclin E- and cyclin A-CDK2 complexes. Forms a complex with cyclin type D-CDK4 complexes and is involved in the assembly, stability, and modulation of CCND1-CDK4 complex activation. Acts either as an inhibitor or an activator of cyclin type D-CDK4 complexes depending on its phosphorylation state and/or stoichometry.</text>
</comment>
<dbReference type="InterPro" id="IPR044898">
    <property type="entry name" value="CDI_dom_sf"/>
</dbReference>
<keyword evidence="19" id="KW-1185">Reference proteome</keyword>
<reference evidence="18 19" key="1">
    <citation type="submission" date="2024-01" db="EMBL/GenBank/DDBJ databases">
        <authorList>
            <person name="Alioto T."/>
            <person name="Alioto T."/>
            <person name="Gomez Garrido J."/>
        </authorList>
    </citation>
    <scope>NUCLEOTIDE SEQUENCE [LARGE SCALE GENOMIC DNA]</scope>
</reference>
<dbReference type="PANTHER" id="PTHR10265:SF9">
    <property type="entry name" value="CYCLIN-DEPENDENT KINASE INHIBITOR 1B"/>
    <property type="match status" value="1"/>
</dbReference>
<evidence type="ECO:0000256" key="13">
    <source>
        <dbReference type="ARBA" id="ARBA00031903"/>
    </source>
</evidence>
<dbReference type="AlphaFoldDB" id="A0AAV1MSP9"/>
<feature type="region of interest" description="Disordered" evidence="16">
    <location>
        <begin position="1"/>
        <end position="43"/>
    </location>
</feature>
<feature type="region of interest" description="Disordered" evidence="16">
    <location>
        <begin position="67"/>
        <end position="185"/>
    </location>
</feature>
<dbReference type="GO" id="GO:0005634">
    <property type="term" value="C:nucleus"/>
    <property type="evidence" value="ECO:0007669"/>
    <property type="project" value="UniProtKB-SubCell"/>
</dbReference>
<keyword evidence="11" id="KW-0539">Nucleus</keyword>
<evidence type="ECO:0000313" key="19">
    <source>
        <dbReference type="Proteomes" id="UP001314229"/>
    </source>
</evidence>
<dbReference type="GO" id="GO:0045930">
    <property type="term" value="P:negative regulation of mitotic cell cycle"/>
    <property type="evidence" value="ECO:0007669"/>
    <property type="project" value="TreeGrafter"/>
</dbReference>
<evidence type="ECO:0000256" key="2">
    <source>
        <dbReference type="ARBA" id="ARBA00004177"/>
    </source>
</evidence>
<keyword evidence="7" id="KW-0597">Phosphoprotein</keyword>
<proteinExistence type="inferred from homology"/>
<keyword evidence="6" id="KW-0963">Cytoplasm</keyword>
<comment type="subcellular location">
    <subcellularLocation>
        <location evidence="3">Cytoplasm</location>
    </subcellularLocation>
    <subcellularLocation>
        <location evidence="2">Endosome</location>
    </subcellularLocation>
    <subcellularLocation>
        <location evidence="1">Nucleus</location>
    </subcellularLocation>
</comment>
<dbReference type="GO" id="GO:0000082">
    <property type="term" value="P:G1/S transition of mitotic cell cycle"/>
    <property type="evidence" value="ECO:0007669"/>
    <property type="project" value="TreeGrafter"/>
</dbReference>
<feature type="compositionally biased region" description="Basic and acidic residues" evidence="16">
    <location>
        <begin position="172"/>
        <end position="185"/>
    </location>
</feature>
<protein>
    <recommendedName>
        <fullName evidence="5">Cyclin-dependent kinase inhibitor 1B</fullName>
    </recommendedName>
    <alternativeName>
        <fullName evidence="14">Cyclin-dependent kinase inhibitor p27</fullName>
    </alternativeName>
    <alternativeName>
        <fullName evidence="13">p27Kip1</fullName>
    </alternativeName>
</protein>
<dbReference type="Gene3D" id="4.10.365.10">
    <property type="entry name" value="p27"/>
    <property type="match status" value="1"/>
</dbReference>
<evidence type="ECO:0000256" key="14">
    <source>
        <dbReference type="ARBA" id="ARBA00031925"/>
    </source>
</evidence>
<accession>A0AAV1MSP9</accession>